<sequence length="94" mass="10991">METKSIGRRKGRRCRLVTTLDVCLPLTNICHLPLNTQRSHQLARFRRATPVHLPPQHTGRPVIHEKNALSCRNYQQKAYHNMCRPQCHDGSHFR</sequence>
<evidence type="ECO:0000313" key="2">
    <source>
        <dbReference type="Proteomes" id="UP000324222"/>
    </source>
</evidence>
<dbReference type="Proteomes" id="UP000324222">
    <property type="component" value="Unassembled WGS sequence"/>
</dbReference>
<comment type="caution">
    <text evidence="1">The sequence shown here is derived from an EMBL/GenBank/DDBJ whole genome shotgun (WGS) entry which is preliminary data.</text>
</comment>
<proteinExistence type="predicted"/>
<dbReference type="AlphaFoldDB" id="A0A5B7JUE9"/>
<keyword evidence="2" id="KW-1185">Reference proteome</keyword>
<accession>A0A5B7JUE9</accession>
<evidence type="ECO:0000313" key="1">
    <source>
        <dbReference type="EMBL" id="MPC96757.1"/>
    </source>
</evidence>
<gene>
    <name evidence="1" type="ORF">E2C01_092033</name>
</gene>
<name>A0A5B7JUE9_PORTR</name>
<organism evidence="1 2">
    <name type="scientific">Portunus trituberculatus</name>
    <name type="common">Swimming crab</name>
    <name type="synonym">Neptunus trituberculatus</name>
    <dbReference type="NCBI Taxonomy" id="210409"/>
    <lineage>
        <taxon>Eukaryota</taxon>
        <taxon>Metazoa</taxon>
        <taxon>Ecdysozoa</taxon>
        <taxon>Arthropoda</taxon>
        <taxon>Crustacea</taxon>
        <taxon>Multicrustacea</taxon>
        <taxon>Malacostraca</taxon>
        <taxon>Eumalacostraca</taxon>
        <taxon>Eucarida</taxon>
        <taxon>Decapoda</taxon>
        <taxon>Pleocyemata</taxon>
        <taxon>Brachyura</taxon>
        <taxon>Eubrachyura</taxon>
        <taxon>Portunoidea</taxon>
        <taxon>Portunidae</taxon>
        <taxon>Portuninae</taxon>
        <taxon>Portunus</taxon>
    </lineage>
</organism>
<dbReference type="EMBL" id="VSRR010107226">
    <property type="protein sequence ID" value="MPC96757.1"/>
    <property type="molecule type" value="Genomic_DNA"/>
</dbReference>
<reference evidence="1 2" key="1">
    <citation type="submission" date="2019-05" db="EMBL/GenBank/DDBJ databases">
        <title>Another draft genome of Portunus trituberculatus and its Hox gene families provides insights of decapod evolution.</title>
        <authorList>
            <person name="Jeong J.-H."/>
            <person name="Song I."/>
            <person name="Kim S."/>
            <person name="Choi T."/>
            <person name="Kim D."/>
            <person name="Ryu S."/>
            <person name="Kim W."/>
        </authorList>
    </citation>
    <scope>NUCLEOTIDE SEQUENCE [LARGE SCALE GENOMIC DNA]</scope>
    <source>
        <tissue evidence="1">Muscle</tissue>
    </source>
</reference>
<protein>
    <submittedName>
        <fullName evidence="1">Uncharacterized protein</fullName>
    </submittedName>
</protein>